<name>A0A6V8Q709_9ACTN</name>
<accession>A0A6V8Q709</accession>
<feature type="non-terminal residue" evidence="1">
    <location>
        <position position="1"/>
    </location>
</feature>
<evidence type="ECO:0000313" key="1">
    <source>
        <dbReference type="EMBL" id="GFP40377.1"/>
    </source>
</evidence>
<sequence length="27" mass="2953">VAIGAILLVGCGTLEGEITFYEGERWR</sequence>
<organism evidence="1 2">
    <name type="scientific">Candidatus Hakubella thermalkaliphila</name>
    <dbReference type="NCBI Taxonomy" id="2754717"/>
    <lineage>
        <taxon>Bacteria</taxon>
        <taxon>Bacillati</taxon>
        <taxon>Actinomycetota</taxon>
        <taxon>Actinomycetota incertae sedis</taxon>
        <taxon>Candidatus Hakubellales</taxon>
        <taxon>Candidatus Hakubellaceae</taxon>
        <taxon>Candidatus Hakubella</taxon>
    </lineage>
</organism>
<protein>
    <submittedName>
        <fullName evidence="1">Uncharacterized protein</fullName>
    </submittedName>
</protein>
<dbReference type="AlphaFoldDB" id="A0A6V8Q709"/>
<gene>
    <name evidence="1" type="ORF">HKBW3S47_02073</name>
</gene>
<dbReference type="EMBL" id="BLSD01000226">
    <property type="protein sequence ID" value="GFP40377.1"/>
    <property type="molecule type" value="Genomic_DNA"/>
</dbReference>
<proteinExistence type="predicted"/>
<evidence type="ECO:0000313" key="2">
    <source>
        <dbReference type="Proteomes" id="UP000569018"/>
    </source>
</evidence>
<reference evidence="1 2" key="1">
    <citation type="journal article" date="2020" name="Front. Microbiol.">
        <title>Single-cell genomics of novel Actinobacteria with the Wood-Ljungdahl pathway discovered in a serpentinizing system.</title>
        <authorList>
            <person name="Merino N."/>
            <person name="Kawai M."/>
            <person name="Boyd E.S."/>
            <person name="Colman D.R."/>
            <person name="McGlynn S.E."/>
            <person name="Nealson K.H."/>
            <person name="Kurokawa K."/>
            <person name="Hongoh Y."/>
        </authorList>
    </citation>
    <scope>NUCLEOTIDE SEQUENCE [LARGE SCALE GENOMIC DNA]</scope>
    <source>
        <strain evidence="1 2">S47</strain>
    </source>
</reference>
<dbReference type="Proteomes" id="UP000569018">
    <property type="component" value="Unassembled WGS sequence"/>
</dbReference>
<comment type="caution">
    <text evidence="1">The sequence shown here is derived from an EMBL/GenBank/DDBJ whole genome shotgun (WGS) entry which is preliminary data.</text>
</comment>